<protein>
    <submittedName>
        <fullName evidence="2">Anti-sigma factor RsiW</fullName>
    </submittedName>
</protein>
<keyword evidence="1" id="KW-1133">Transmembrane helix</keyword>
<dbReference type="RefSeq" id="WP_132258247.1">
    <property type="nucleotide sequence ID" value="NZ_SLZQ01000004.1"/>
</dbReference>
<dbReference type="AlphaFoldDB" id="A0A4R3HWX3"/>
<evidence type="ECO:0000256" key="1">
    <source>
        <dbReference type="SAM" id="Phobius"/>
    </source>
</evidence>
<comment type="caution">
    <text evidence="2">The sequence shown here is derived from an EMBL/GenBank/DDBJ whole genome shotgun (WGS) entry which is preliminary data.</text>
</comment>
<name>A0A4R3HWX3_PAULE</name>
<gene>
    <name evidence="2" type="ORF">EDC30_10493</name>
</gene>
<keyword evidence="1" id="KW-0472">Membrane</keyword>
<dbReference type="OrthoDB" id="9152892at2"/>
<evidence type="ECO:0000313" key="2">
    <source>
        <dbReference type="EMBL" id="TCS37294.1"/>
    </source>
</evidence>
<keyword evidence="1" id="KW-0812">Transmembrane</keyword>
<dbReference type="Proteomes" id="UP000295382">
    <property type="component" value="Unassembled WGS sequence"/>
</dbReference>
<evidence type="ECO:0000313" key="3">
    <source>
        <dbReference type="Proteomes" id="UP000295382"/>
    </source>
</evidence>
<sequence length="253" mass="27616">MTAPIGERDLHAYVDGQLDADRRAQVEGYLASQPQAQEQEQVHQWREQNQAMHRLYDGIMNEAIPMRLTAALKPQPMLRALAAGIVCMACGLIAGWFAHGYLAPPTVTAGAAAFAKDALAAHVLFVAEKRHPVEVSAEQQAHLLTWLSKRLDAPIRAPDLQQQGFTLLGGRLLPSGEGPLAQLMYESATGERLTLTVKHAGRTHPGTGFQLMEKGGNTVFYWIDQNYGYALSGGITKARMLEVAQAVHARLQS</sequence>
<dbReference type="EMBL" id="SLZQ01000004">
    <property type="protein sequence ID" value="TCS37294.1"/>
    <property type="molecule type" value="Genomic_DNA"/>
</dbReference>
<reference evidence="2 3" key="1">
    <citation type="submission" date="2019-03" db="EMBL/GenBank/DDBJ databases">
        <title>Genomic Encyclopedia of Type Strains, Phase IV (KMG-IV): sequencing the most valuable type-strain genomes for metagenomic binning, comparative biology and taxonomic classification.</title>
        <authorList>
            <person name="Goeker M."/>
        </authorList>
    </citation>
    <scope>NUCLEOTIDE SEQUENCE [LARGE SCALE GENOMIC DNA]</scope>
    <source>
        <strain evidence="2 3">DSM 7445</strain>
    </source>
</reference>
<accession>A0A4R3HWX3</accession>
<keyword evidence="3" id="KW-1185">Reference proteome</keyword>
<feature type="transmembrane region" description="Helical" evidence="1">
    <location>
        <begin position="77"/>
        <end position="98"/>
    </location>
</feature>
<organism evidence="2 3">
    <name type="scientific">Paucimonas lemoignei</name>
    <name type="common">Pseudomonas lemoignei</name>
    <dbReference type="NCBI Taxonomy" id="29443"/>
    <lineage>
        <taxon>Bacteria</taxon>
        <taxon>Pseudomonadati</taxon>
        <taxon>Pseudomonadota</taxon>
        <taxon>Betaproteobacteria</taxon>
        <taxon>Burkholderiales</taxon>
        <taxon>Burkholderiaceae</taxon>
        <taxon>Paucimonas</taxon>
    </lineage>
</organism>
<proteinExistence type="predicted"/>